<dbReference type="SUPFAM" id="SSF51419">
    <property type="entry name" value="PLP-binding barrel"/>
    <property type="match status" value="1"/>
</dbReference>
<protein>
    <submittedName>
        <fullName evidence="7">Putative ornithine decarboxylase</fullName>
    </submittedName>
</protein>
<dbReference type="PANTHER" id="PTHR11482">
    <property type="entry name" value="ARGININE/DIAMINOPIMELATE/ORNITHINE DECARBOXYLASE"/>
    <property type="match status" value="1"/>
</dbReference>
<dbReference type="InterPro" id="IPR009006">
    <property type="entry name" value="Ala_racemase/Decarboxylase_C"/>
</dbReference>
<proteinExistence type="inferred from homology"/>
<evidence type="ECO:0000259" key="6">
    <source>
        <dbReference type="Pfam" id="PF02784"/>
    </source>
</evidence>
<dbReference type="Pfam" id="PF00278">
    <property type="entry name" value="Orn_DAP_Arg_deC"/>
    <property type="match status" value="1"/>
</dbReference>
<dbReference type="PRINTS" id="PR01182">
    <property type="entry name" value="ORNDCRBXLASE"/>
</dbReference>
<dbReference type="PRINTS" id="PR01179">
    <property type="entry name" value="ODADCRBXLASE"/>
</dbReference>
<dbReference type="InterPro" id="IPR022643">
    <property type="entry name" value="De-COase2_C"/>
</dbReference>
<dbReference type="RefSeq" id="YP_003969779.1">
    <property type="nucleotide sequence ID" value="NC_014637.1"/>
</dbReference>
<accession>E3T4R7</accession>
<dbReference type="Gene3D" id="2.40.37.10">
    <property type="entry name" value="Lyase, Ornithine Decarboxylase, Chain A, domain 1"/>
    <property type="match status" value="1"/>
</dbReference>
<dbReference type="GeneID" id="9887549"/>
<evidence type="ECO:0000313" key="7">
    <source>
        <dbReference type="EMBL" id="ADO67180.1"/>
    </source>
</evidence>
<dbReference type="EMBL" id="GU244497">
    <property type="protein sequence ID" value="ADO67180.1"/>
    <property type="molecule type" value="Genomic_DNA"/>
</dbReference>
<feature type="domain" description="Orn/DAP/Arg decarboxylase 2 C-terminal" evidence="5">
    <location>
        <begin position="247"/>
        <end position="333"/>
    </location>
</feature>
<name>E3T4R7_CROVB</name>
<evidence type="ECO:0000259" key="5">
    <source>
        <dbReference type="Pfam" id="PF00278"/>
    </source>
</evidence>
<dbReference type="GO" id="GO:0033387">
    <property type="term" value="P:putrescine biosynthetic process from arginine, via ornithine"/>
    <property type="evidence" value="ECO:0007669"/>
    <property type="project" value="TreeGrafter"/>
</dbReference>
<keyword evidence="4" id="KW-0456">Lyase</keyword>
<dbReference type="SUPFAM" id="SSF50621">
    <property type="entry name" value="Alanine racemase C-terminal domain-like"/>
    <property type="match status" value="1"/>
</dbReference>
<evidence type="ECO:0000256" key="3">
    <source>
        <dbReference type="ARBA" id="ARBA00022898"/>
    </source>
</evidence>
<sequence length="354" mass="40678">MNQYRSIARINFTYTTNIIKTWYKYVGYIKPYYAIKSFQNQDFLKFLSKYDVGFDCASLEEINYVKDYNNSKIFANPTKSIRDILVAKNNNINDIVIDSIEEIQKIQSINFNPNYIIRITSDEIFSTIRFNKKFGAYPDEVENIINYISDNNLNLKGFSYHVGSKCSNMTSHVNSINIILNNYLPQCFYKNLTPNLIDIGGGFESDIQLLELNQKIQHLLPTLNNLNIKLIAEPGRLFSQGAVEVETEIIAIRERIIDNIKTLYLTINDSVYHSFQGKIFDGQSFNPLPCYQSDELIRCFIFGQTCDSLDLIVENCIMPYPKLGDKIIFKNMGAYSLASATGNFNGFSCCEIRN</sequence>
<dbReference type="PANTHER" id="PTHR11482:SF6">
    <property type="entry name" value="ORNITHINE DECARBOXYLASE 1-RELATED"/>
    <property type="match status" value="1"/>
</dbReference>
<dbReference type="KEGG" id="vg:9887549"/>
<dbReference type="InterPro" id="IPR002433">
    <property type="entry name" value="Orn_de-COase"/>
</dbReference>
<comment type="similarity">
    <text evidence="2">Belongs to the Orn/Lys/Arg decarboxylase class-II family.</text>
</comment>
<organism evidence="7 8">
    <name type="scientific">Cafeteria roenbergensis virus (strain BV-PW1)</name>
    <name type="common">CroV</name>
    <dbReference type="NCBI Taxonomy" id="693272"/>
    <lineage>
        <taxon>Viruses</taxon>
        <taxon>Varidnaviria</taxon>
        <taxon>Bamfordvirae</taxon>
        <taxon>Nucleocytoviricota</taxon>
        <taxon>Megaviricetes</taxon>
        <taxon>Imitervirales</taxon>
        <taxon>Mimiviridae</taxon>
        <taxon>Aliimimivirinae</taxon>
        <taxon>Rheavirus</taxon>
        <taxon>Rheavirus sinusmexicani</taxon>
    </lineage>
</organism>
<evidence type="ECO:0000256" key="1">
    <source>
        <dbReference type="ARBA" id="ARBA00001933"/>
    </source>
</evidence>
<keyword evidence="3" id="KW-0663">Pyridoxal phosphate</keyword>
<dbReference type="InterPro" id="IPR029066">
    <property type="entry name" value="PLP-binding_barrel"/>
</dbReference>
<dbReference type="Gene3D" id="3.20.20.10">
    <property type="entry name" value="Alanine racemase"/>
    <property type="match status" value="1"/>
</dbReference>
<dbReference type="OrthoDB" id="3905at10239"/>
<dbReference type="Proteomes" id="UP000029781">
    <property type="component" value="Segment"/>
</dbReference>
<evidence type="ECO:0000256" key="4">
    <source>
        <dbReference type="ARBA" id="ARBA00023239"/>
    </source>
</evidence>
<keyword evidence="8" id="KW-1185">Reference proteome</keyword>
<dbReference type="InterPro" id="IPR022644">
    <property type="entry name" value="De-COase2_N"/>
</dbReference>
<gene>
    <name evidence="7" type="ORF">crov147</name>
</gene>
<evidence type="ECO:0000313" key="8">
    <source>
        <dbReference type="Proteomes" id="UP000029781"/>
    </source>
</evidence>
<evidence type="ECO:0000256" key="2">
    <source>
        <dbReference type="ARBA" id="ARBA00008872"/>
    </source>
</evidence>
<feature type="domain" description="Orn/DAP/Arg decarboxylase 2 N-terminal" evidence="6">
    <location>
        <begin position="19"/>
        <end position="239"/>
    </location>
</feature>
<dbReference type="InterPro" id="IPR000183">
    <property type="entry name" value="Orn/DAP/Arg_de-COase"/>
</dbReference>
<dbReference type="GO" id="GO:0004586">
    <property type="term" value="F:ornithine decarboxylase activity"/>
    <property type="evidence" value="ECO:0007669"/>
    <property type="project" value="TreeGrafter"/>
</dbReference>
<organismHost>
    <name type="scientific">Cafeteria roenbergensis</name>
    <name type="common">Marine flagellate</name>
    <dbReference type="NCBI Taxonomy" id="33653"/>
</organismHost>
<comment type="cofactor">
    <cofactor evidence="1">
        <name>pyridoxal 5'-phosphate</name>
        <dbReference type="ChEBI" id="CHEBI:597326"/>
    </cofactor>
</comment>
<dbReference type="Pfam" id="PF02784">
    <property type="entry name" value="Orn_Arg_deC_N"/>
    <property type="match status" value="1"/>
</dbReference>
<reference evidence="7 8" key="1">
    <citation type="journal article" date="2010" name="Proc. Natl. Acad. Sci. U.S.A.">
        <title>Giant virus with a remarkable complement of genes infects marine zooplankton.</title>
        <authorList>
            <person name="Fischer M.G."/>
            <person name="Allen M.J."/>
            <person name="Wilson W.H."/>
            <person name="Suttle C.A."/>
        </authorList>
    </citation>
    <scope>NUCLEOTIDE SEQUENCE [LARGE SCALE GENOMIC DNA]</scope>
    <source>
        <strain evidence="7 8">BV-PW1</strain>
    </source>
</reference>